<dbReference type="PRINTS" id="PR00502">
    <property type="entry name" value="NUDIXFAMILY"/>
</dbReference>
<dbReference type="PANTHER" id="PTHR11839:SF1">
    <property type="entry name" value="ADP-SUGAR PYROPHOSPHATASE"/>
    <property type="match status" value="1"/>
</dbReference>
<evidence type="ECO:0000259" key="2">
    <source>
        <dbReference type="PROSITE" id="PS51462"/>
    </source>
</evidence>
<name>J6EM87_TRIAS</name>
<dbReference type="InterPro" id="IPR020476">
    <property type="entry name" value="Nudix_hydrolase"/>
</dbReference>
<evidence type="ECO:0000256" key="1">
    <source>
        <dbReference type="ARBA" id="ARBA00022801"/>
    </source>
</evidence>
<feature type="domain" description="Nudix hydrolase" evidence="2">
    <location>
        <begin position="173"/>
        <end position="316"/>
    </location>
</feature>
<dbReference type="KEGG" id="tasa:A1Q1_06192"/>
<evidence type="ECO:0000313" key="3">
    <source>
        <dbReference type="EMBL" id="EJT45429.1"/>
    </source>
</evidence>
<dbReference type="OrthoDB" id="10249920at2759"/>
<dbReference type="AlphaFoldDB" id="J6EM87"/>
<comment type="caution">
    <text evidence="3">The sequence shown here is derived from an EMBL/GenBank/DDBJ whole genome shotgun (WGS) entry which is preliminary data.</text>
</comment>
<dbReference type="GO" id="GO:0005634">
    <property type="term" value="C:nucleus"/>
    <property type="evidence" value="ECO:0007669"/>
    <property type="project" value="TreeGrafter"/>
</dbReference>
<evidence type="ECO:0000313" key="4">
    <source>
        <dbReference type="Proteomes" id="UP000002748"/>
    </source>
</evidence>
<dbReference type="RefSeq" id="XP_014176876.1">
    <property type="nucleotide sequence ID" value="XM_014321401.1"/>
</dbReference>
<dbReference type="PANTHER" id="PTHR11839">
    <property type="entry name" value="UDP/ADP-SUGAR PYROPHOSPHATASE"/>
    <property type="match status" value="1"/>
</dbReference>
<dbReference type="PROSITE" id="PS51462">
    <property type="entry name" value="NUDIX"/>
    <property type="match status" value="1"/>
</dbReference>
<dbReference type="PROSITE" id="PS00893">
    <property type="entry name" value="NUDIX_BOX"/>
    <property type="match status" value="1"/>
</dbReference>
<dbReference type="GO" id="GO:0047631">
    <property type="term" value="F:ADP-ribose diphosphatase activity"/>
    <property type="evidence" value="ECO:0007669"/>
    <property type="project" value="TreeGrafter"/>
</dbReference>
<dbReference type="EMBL" id="ALBS01000327">
    <property type="protein sequence ID" value="EJT45429.1"/>
    <property type="molecule type" value="Genomic_DNA"/>
</dbReference>
<dbReference type="GeneID" id="25989704"/>
<dbReference type="InterPro" id="IPR000086">
    <property type="entry name" value="NUDIX_hydrolase_dom"/>
</dbReference>
<accession>J6EM87</accession>
<dbReference type="GO" id="GO:0019693">
    <property type="term" value="P:ribose phosphate metabolic process"/>
    <property type="evidence" value="ECO:0007669"/>
    <property type="project" value="TreeGrafter"/>
</dbReference>
<organism evidence="3 4">
    <name type="scientific">Trichosporon asahii var. asahii (strain ATCC 90039 / CBS 2479 / JCM 2466 / KCTC 7840 / NBRC 103889/ NCYC 2677 / UAMH 7654)</name>
    <name type="common">Yeast</name>
    <dbReference type="NCBI Taxonomy" id="1186058"/>
    <lineage>
        <taxon>Eukaryota</taxon>
        <taxon>Fungi</taxon>
        <taxon>Dikarya</taxon>
        <taxon>Basidiomycota</taxon>
        <taxon>Agaricomycotina</taxon>
        <taxon>Tremellomycetes</taxon>
        <taxon>Trichosporonales</taxon>
        <taxon>Trichosporonaceae</taxon>
        <taxon>Trichosporon</taxon>
    </lineage>
</organism>
<dbReference type="Gene3D" id="3.90.79.10">
    <property type="entry name" value="Nucleoside Triphosphate Pyrophosphohydrolase"/>
    <property type="match status" value="1"/>
</dbReference>
<gene>
    <name evidence="3" type="ORF">A1Q1_06192</name>
</gene>
<proteinExistence type="predicted"/>
<dbReference type="GO" id="GO:0006753">
    <property type="term" value="P:nucleoside phosphate metabolic process"/>
    <property type="evidence" value="ECO:0007669"/>
    <property type="project" value="TreeGrafter"/>
</dbReference>
<sequence>MAEPSMYWKVKRTIKILANTPMIPPEQPKIVELRSAPMDGRMSFESQQTLYDESLVTKSELYPREVNKVLEELRDATIHSGTHLALAQPLMSFLVRRARLPPSTFTLHTAIPSLIRPLSSTAVSRKMPEPQIVRTEECPSDAKWLKLEKIHWKDQGGKERIREAANRKTRTEAGVDSCHILALVADKKNKEKKVVLLKQYRPPAAGVVVEFPAGLIDKGETPEQAALRELYEETGYKEGVSVRRSSPVLVKDPGMTGANMVLVTVDVSVEDASVIPDAHPDEGEYIEKELVPLNKLGETLQKRANAKDATAADSRELGWAKLVPACASGWGLRICIAADRPRTAWAALEAWEIGPMPPACTRYVGVLNPGTACHRRAAYAQTEYFTHCSSVDTQPNSELPSPTLARTQSHKVPLAAQNSALFPLFDC</sequence>
<dbReference type="CDD" id="cd18888">
    <property type="entry name" value="NUDIX_ADPRase_Nudt5"/>
    <property type="match status" value="1"/>
</dbReference>
<dbReference type="HOGENOM" id="CLU_642808_0_0_1"/>
<dbReference type="InterPro" id="IPR015797">
    <property type="entry name" value="NUDIX_hydrolase-like_dom_sf"/>
</dbReference>
<dbReference type="SUPFAM" id="SSF55811">
    <property type="entry name" value="Nudix"/>
    <property type="match status" value="1"/>
</dbReference>
<reference evidence="3 4" key="1">
    <citation type="journal article" date="2012" name="Eukaryot. Cell">
        <title>Draft genome sequence of CBS 2479, the standard type strain of Trichosporon asahii.</title>
        <authorList>
            <person name="Yang R.Y."/>
            <person name="Li H.T."/>
            <person name="Zhu H."/>
            <person name="Zhou G.P."/>
            <person name="Wang M."/>
            <person name="Wang L."/>
        </authorList>
    </citation>
    <scope>NUCLEOTIDE SEQUENCE [LARGE SCALE GENOMIC DNA]</scope>
    <source>
        <strain evidence="4">ATCC 90039 / CBS 2479 / JCM 2466 / KCTC 7840 / NCYC 2677 / UAMH 7654</strain>
    </source>
</reference>
<dbReference type="Proteomes" id="UP000002748">
    <property type="component" value="Unassembled WGS sequence"/>
</dbReference>
<dbReference type="VEuPathDB" id="FungiDB:A1Q1_06192"/>
<keyword evidence="1" id="KW-0378">Hydrolase</keyword>
<protein>
    <submittedName>
        <fullName evidence="3">Phosphoribosyl-ATP diphosphatase</fullName>
    </submittedName>
</protein>
<dbReference type="Pfam" id="PF00293">
    <property type="entry name" value="NUDIX"/>
    <property type="match status" value="1"/>
</dbReference>
<dbReference type="InterPro" id="IPR020084">
    <property type="entry name" value="NUDIX_hydrolase_CS"/>
</dbReference>